<reference evidence="3" key="1">
    <citation type="submission" date="2017-10" db="EMBL/GenBank/DDBJ databases">
        <authorList>
            <person name="Toshchakov S.V."/>
            <person name="Goeva M.A."/>
        </authorList>
    </citation>
    <scope>NUCLEOTIDE SEQUENCE [LARGE SCALE GENOMIC DNA]</scope>
    <source>
        <strain evidence="3">JR1/69-1-13</strain>
    </source>
</reference>
<dbReference type="CDD" id="cd13616">
    <property type="entry name" value="PBP2_OsmF"/>
    <property type="match status" value="1"/>
</dbReference>
<organism evidence="2 3">
    <name type="scientific">Teichococcus aestuarii</name>
    <dbReference type="NCBI Taxonomy" id="568898"/>
    <lineage>
        <taxon>Bacteria</taxon>
        <taxon>Pseudomonadati</taxon>
        <taxon>Pseudomonadota</taxon>
        <taxon>Alphaproteobacteria</taxon>
        <taxon>Acetobacterales</taxon>
        <taxon>Roseomonadaceae</taxon>
        <taxon>Roseomonas</taxon>
    </lineage>
</organism>
<evidence type="ECO:0000313" key="2">
    <source>
        <dbReference type="EMBL" id="PWC27922.1"/>
    </source>
</evidence>
<accession>A0A2U1V1Y9</accession>
<dbReference type="InterPro" id="IPR007210">
    <property type="entry name" value="ABC_Gly_betaine_transp_sub-bd"/>
</dbReference>
<comment type="caution">
    <text evidence="2">The sequence shown here is derived from an EMBL/GenBank/DDBJ whole genome shotgun (WGS) entry which is preliminary data.</text>
</comment>
<sequence>MTLPPALPSAPLKRRAALGLAAAGLALALPRAPRAQDRPVTIGSKLDTEGALLGEMIAQVLEAQKVPVQRRLQLGPTRIVREALIAGEIDLYPEYTGNGAFFFQREDDPAWHNAAQAAETVRRLDAERNKLVWLKPAAANNTWAIAVRQDLAKQAGLKSLDDLARHLKADGAFKLAASAEFVESPAALPSFQKAYGFTLPPERLLVLSGGDTAVTMRAAAEKLNGVNAAMVYGTDGAIQALELVVLEDPKGAQIVYQPAPVVRQAVAERLPKLGEWLDPLFASLSLETLQTLNARIVVEGQPARQVAAAHLRGLGLAR</sequence>
<dbReference type="GO" id="GO:0022857">
    <property type="term" value="F:transmembrane transporter activity"/>
    <property type="evidence" value="ECO:0007669"/>
    <property type="project" value="InterPro"/>
</dbReference>
<dbReference type="Pfam" id="PF04069">
    <property type="entry name" value="OpuAC"/>
    <property type="match status" value="1"/>
</dbReference>
<proteinExistence type="predicted"/>
<dbReference type="EMBL" id="PDOA01000010">
    <property type="protein sequence ID" value="PWC27922.1"/>
    <property type="molecule type" value="Genomic_DNA"/>
</dbReference>
<dbReference type="Proteomes" id="UP000245048">
    <property type="component" value="Unassembled WGS sequence"/>
</dbReference>
<evidence type="ECO:0000259" key="1">
    <source>
        <dbReference type="Pfam" id="PF04069"/>
    </source>
</evidence>
<dbReference type="AlphaFoldDB" id="A0A2U1V1Y9"/>
<dbReference type="RefSeq" id="WP_109517809.1">
    <property type="nucleotide sequence ID" value="NZ_PDOA01000010.1"/>
</dbReference>
<protein>
    <submittedName>
        <fullName evidence="2">ABC transporter substrate-binding protein</fullName>
    </submittedName>
</protein>
<dbReference type="Gene3D" id="3.40.190.10">
    <property type="entry name" value="Periplasmic binding protein-like II"/>
    <property type="match status" value="1"/>
</dbReference>
<dbReference type="SUPFAM" id="SSF53850">
    <property type="entry name" value="Periplasmic binding protein-like II"/>
    <property type="match status" value="1"/>
</dbReference>
<dbReference type="Gene3D" id="3.40.190.120">
    <property type="entry name" value="Osmoprotection protein (prox), domain 2"/>
    <property type="match status" value="1"/>
</dbReference>
<gene>
    <name evidence="2" type="ORF">CR165_14960</name>
</gene>
<name>A0A2U1V1Y9_9PROT</name>
<feature type="domain" description="ABC-type glycine betaine transport system substrate-binding" evidence="1">
    <location>
        <begin position="39"/>
        <end position="312"/>
    </location>
</feature>
<dbReference type="GO" id="GO:0043190">
    <property type="term" value="C:ATP-binding cassette (ABC) transporter complex"/>
    <property type="evidence" value="ECO:0007669"/>
    <property type="project" value="InterPro"/>
</dbReference>
<evidence type="ECO:0000313" key="3">
    <source>
        <dbReference type="Proteomes" id="UP000245048"/>
    </source>
</evidence>
<keyword evidence="3" id="KW-1185">Reference proteome</keyword>
<dbReference type="OrthoDB" id="9781705at2"/>